<reference evidence="2 3" key="1">
    <citation type="submission" date="2016-11" db="EMBL/GenBank/DDBJ databases">
        <authorList>
            <consortium name="Urmite Genomes"/>
        </authorList>
    </citation>
    <scope>NUCLEOTIDE SEQUENCE [LARGE SCALE GENOMIC DNA]</scope>
    <source>
        <strain evidence="2 3">A11</strain>
    </source>
</reference>
<dbReference type="Proteomes" id="UP000201465">
    <property type="component" value="Segment"/>
</dbReference>
<name>A0A1M7XUI8_9VIRU</name>
<dbReference type="EMBL" id="LT671577">
    <property type="protein sequence ID" value="SHO33353.1"/>
    <property type="molecule type" value="Genomic_DNA"/>
</dbReference>
<sequence>MSELSLEVLFAILENVEVKDLLRFSSLCTQYRDVCKSKTLWVKIFNGHGLVLLKKSKSLGSWVANFCNSLIAMRMADRFINQRDIFAVGPVNLRSVKDVSIIHIPGVTDKSELQKCMFLSSFVNKVEEYSNPVILENIQTRRNIFSASTIKLYLTRQDDIYVMSISERDLMSKHQEIKYVKYKLNQEQIRFLLYKLACHSLLRA</sequence>
<dbReference type="RefSeq" id="YP_009329225.1">
    <property type="nucleotide sequence ID" value="NC_032108.1"/>
</dbReference>
<dbReference type="GeneID" id="30523246"/>
<organism evidence="2 3">
    <name type="scientific">Cedratvirus A11</name>
    <dbReference type="NCBI Taxonomy" id="1903266"/>
    <lineage>
        <taxon>Viruses</taxon>
        <taxon>Pithoviruses</taxon>
        <taxon>Orthocedratvirinae</taxon>
        <taxon>Alphacedratvirus</taxon>
        <taxon>Alphacedratvirus aljazairmassiliense</taxon>
    </lineage>
</organism>
<dbReference type="KEGG" id="vg:30523246"/>
<dbReference type="Gene3D" id="1.20.1280.50">
    <property type="match status" value="1"/>
</dbReference>
<keyword evidence="3" id="KW-1185">Reference proteome</keyword>
<protein>
    <submittedName>
        <fullName evidence="2">F-box domain</fullName>
    </submittedName>
</protein>
<evidence type="ECO:0000259" key="1">
    <source>
        <dbReference type="PROSITE" id="PS50181"/>
    </source>
</evidence>
<dbReference type="InterPro" id="IPR001810">
    <property type="entry name" value="F-box_dom"/>
</dbReference>
<gene>
    <name evidence="2" type="ORF">BQ3484_285</name>
</gene>
<dbReference type="PROSITE" id="PS50181">
    <property type="entry name" value="FBOX"/>
    <property type="match status" value="1"/>
</dbReference>
<dbReference type="Pfam" id="PF00646">
    <property type="entry name" value="F-box"/>
    <property type="match status" value="1"/>
</dbReference>
<dbReference type="InterPro" id="IPR036047">
    <property type="entry name" value="F-box-like_dom_sf"/>
</dbReference>
<feature type="domain" description="F-box" evidence="1">
    <location>
        <begin position="1"/>
        <end position="44"/>
    </location>
</feature>
<proteinExistence type="predicted"/>
<accession>A0A1M7XUI8</accession>
<dbReference type="SUPFAM" id="SSF81383">
    <property type="entry name" value="F-box domain"/>
    <property type="match status" value="1"/>
</dbReference>
<dbReference type="SMART" id="SM00256">
    <property type="entry name" value="FBOX"/>
    <property type="match status" value="1"/>
</dbReference>
<evidence type="ECO:0000313" key="3">
    <source>
        <dbReference type="Proteomes" id="UP000201465"/>
    </source>
</evidence>
<evidence type="ECO:0000313" key="2">
    <source>
        <dbReference type="EMBL" id="SHO33353.1"/>
    </source>
</evidence>